<comment type="caution">
    <text evidence="4">The sequence shown here is derived from an EMBL/GenBank/DDBJ whole genome shotgun (WGS) entry which is preliminary data.</text>
</comment>
<evidence type="ECO:0000313" key="4">
    <source>
        <dbReference type="EMBL" id="CAB1414647.1"/>
    </source>
</evidence>
<comment type="subcellular location">
    <subcellularLocation>
        <location evidence="1">Membrane</location>
    </subcellularLocation>
</comment>
<keyword evidence="2" id="KW-0812">Transmembrane</keyword>
<dbReference type="InterPro" id="IPR050671">
    <property type="entry name" value="CD300_family_receptors"/>
</dbReference>
<dbReference type="InterPro" id="IPR013783">
    <property type="entry name" value="Ig-like_fold"/>
</dbReference>
<dbReference type="PANTHER" id="PTHR11860:SF111">
    <property type="entry name" value="IMMUNOGLOBULIN SUBTYPE DOMAIN-CONTAINING PROTEIN"/>
    <property type="match status" value="1"/>
</dbReference>
<keyword evidence="5" id="KW-1185">Reference proteome</keyword>
<gene>
    <name evidence="4" type="ORF">PLEPLA_LOCUS2356</name>
</gene>
<evidence type="ECO:0000256" key="3">
    <source>
        <dbReference type="ARBA" id="ARBA00023136"/>
    </source>
</evidence>
<evidence type="ECO:0000256" key="1">
    <source>
        <dbReference type="ARBA" id="ARBA00004370"/>
    </source>
</evidence>
<reference evidence="4" key="1">
    <citation type="submission" date="2020-03" db="EMBL/GenBank/DDBJ databases">
        <authorList>
            <person name="Weist P."/>
        </authorList>
    </citation>
    <scope>NUCLEOTIDE SEQUENCE</scope>
</reference>
<dbReference type="EMBL" id="CADEAL010000115">
    <property type="protein sequence ID" value="CAB1414647.1"/>
    <property type="molecule type" value="Genomic_DNA"/>
</dbReference>
<dbReference type="InterPro" id="IPR036179">
    <property type="entry name" value="Ig-like_dom_sf"/>
</dbReference>
<dbReference type="GO" id="GO:0004888">
    <property type="term" value="F:transmembrane signaling receptor activity"/>
    <property type="evidence" value="ECO:0007669"/>
    <property type="project" value="TreeGrafter"/>
</dbReference>
<dbReference type="PANTHER" id="PTHR11860">
    <property type="entry name" value="POLYMERIC-IMMUNOGLOBULIN RECEPTOR"/>
    <property type="match status" value="1"/>
</dbReference>
<name>A0A9N7Y6Q6_PLEPL</name>
<evidence type="ECO:0000313" key="5">
    <source>
        <dbReference type="Proteomes" id="UP001153269"/>
    </source>
</evidence>
<organism evidence="4 5">
    <name type="scientific">Pleuronectes platessa</name>
    <name type="common">European plaice</name>
    <dbReference type="NCBI Taxonomy" id="8262"/>
    <lineage>
        <taxon>Eukaryota</taxon>
        <taxon>Metazoa</taxon>
        <taxon>Chordata</taxon>
        <taxon>Craniata</taxon>
        <taxon>Vertebrata</taxon>
        <taxon>Euteleostomi</taxon>
        <taxon>Actinopterygii</taxon>
        <taxon>Neopterygii</taxon>
        <taxon>Teleostei</taxon>
        <taxon>Neoteleostei</taxon>
        <taxon>Acanthomorphata</taxon>
        <taxon>Carangaria</taxon>
        <taxon>Pleuronectiformes</taxon>
        <taxon>Pleuronectoidei</taxon>
        <taxon>Pleuronectidae</taxon>
        <taxon>Pleuronectes</taxon>
    </lineage>
</organism>
<dbReference type="SUPFAM" id="SSF48726">
    <property type="entry name" value="Immunoglobulin"/>
    <property type="match status" value="1"/>
</dbReference>
<dbReference type="Proteomes" id="UP001153269">
    <property type="component" value="Unassembled WGS sequence"/>
</dbReference>
<accession>A0A9N7Y6Q6</accession>
<evidence type="ECO:0000256" key="2">
    <source>
        <dbReference type="ARBA" id="ARBA00022692"/>
    </source>
</evidence>
<dbReference type="GO" id="GO:0005886">
    <property type="term" value="C:plasma membrane"/>
    <property type="evidence" value="ECO:0007669"/>
    <property type="project" value="TreeGrafter"/>
</dbReference>
<protein>
    <submittedName>
        <fullName evidence="4">Uncharacterized protein</fullName>
    </submittedName>
</protein>
<dbReference type="AlphaFoldDB" id="A0A9N7Y6Q6"/>
<dbReference type="Gene3D" id="2.60.40.10">
    <property type="entry name" value="Immunoglobulins"/>
    <property type="match status" value="1"/>
</dbReference>
<sequence>MWDGGRSFIADDKEAGVFNVTMTSVRYRDEDVYWCVIRQLGGDIKTRVQLKVSDTVTEVTPTDATMALNHD</sequence>
<proteinExistence type="predicted"/>
<keyword evidence="3" id="KW-0472">Membrane</keyword>